<protein>
    <recommendedName>
        <fullName evidence="2">RCK N-terminal domain-containing protein</fullName>
    </recommendedName>
</protein>
<dbReference type="PANTHER" id="PTHR43833">
    <property type="entry name" value="POTASSIUM CHANNEL PROTEIN 2-RELATED-RELATED"/>
    <property type="match status" value="1"/>
</dbReference>
<reference evidence="3" key="1">
    <citation type="submission" date="2022-12" db="EMBL/GenBank/DDBJ databases">
        <title>Reference genome sequencing for broad-spectrum identification of bacterial and archaeal isolates by mass spectrometry.</title>
        <authorList>
            <person name="Sekiguchi Y."/>
            <person name="Tourlousse D.M."/>
        </authorList>
    </citation>
    <scope>NUCLEOTIDE SEQUENCE</scope>
    <source>
        <strain evidence="3">LLR39Z86</strain>
    </source>
</reference>
<evidence type="ECO:0000256" key="1">
    <source>
        <dbReference type="SAM" id="Phobius"/>
    </source>
</evidence>
<dbReference type="Pfam" id="PF02254">
    <property type="entry name" value="TrkA_N"/>
    <property type="match status" value="1"/>
</dbReference>
<feature type="domain" description="RCK N-terminal" evidence="2">
    <location>
        <begin position="353"/>
        <end position="470"/>
    </location>
</feature>
<evidence type="ECO:0000259" key="2">
    <source>
        <dbReference type="PROSITE" id="PS51201"/>
    </source>
</evidence>
<dbReference type="Proteomes" id="UP001144313">
    <property type="component" value="Unassembled WGS sequence"/>
</dbReference>
<dbReference type="Gene3D" id="3.40.50.720">
    <property type="entry name" value="NAD(P)-binding Rossmann-like Domain"/>
    <property type="match status" value="2"/>
</dbReference>
<proteinExistence type="predicted"/>
<dbReference type="AlphaFoldDB" id="A0A9W6LFH8"/>
<name>A0A9W6LFH8_9ACTN</name>
<dbReference type="RefSeq" id="WP_270118469.1">
    <property type="nucleotide sequence ID" value="NZ_BAAAOL010000004.1"/>
</dbReference>
<dbReference type="InterPro" id="IPR036721">
    <property type="entry name" value="RCK_C_sf"/>
</dbReference>
<keyword evidence="4" id="KW-1185">Reference proteome</keyword>
<accession>A0A9W6LFH8</accession>
<feature type="transmembrane region" description="Helical" evidence="1">
    <location>
        <begin position="254"/>
        <end position="274"/>
    </location>
</feature>
<dbReference type="PROSITE" id="PS51201">
    <property type="entry name" value="RCK_N"/>
    <property type="match status" value="1"/>
</dbReference>
<dbReference type="InterPro" id="IPR050721">
    <property type="entry name" value="Trk_Ktr_HKT_K-transport"/>
</dbReference>
<dbReference type="PANTHER" id="PTHR43833:SF11">
    <property type="entry name" value="VOLTAGE-GATED POTASSIUM CHANNEL KCH"/>
    <property type="match status" value="1"/>
</dbReference>
<dbReference type="EMBL" id="BSDT01000001">
    <property type="protein sequence ID" value="GLI41638.1"/>
    <property type="molecule type" value="Genomic_DNA"/>
</dbReference>
<feature type="transmembrane region" description="Helical" evidence="1">
    <location>
        <begin position="312"/>
        <end position="337"/>
    </location>
</feature>
<dbReference type="InterPro" id="IPR003148">
    <property type="entry name" value="RCK_N"/>
</dbReference>
<organism evidence="3 4">
    <name type="scientific">Glycomyces algeriensis</name>
    <dbReference type="NCBI Taxonomy" id="256037"/>
    <lineage>
        <taxon>Bacteria</taxon>
        <taxon>Bacillati</taxon>
        <taxon>Actinomycetota</taxon>
        <taxon>Actinomycetes</taxon>
        <taxon>Glycomycetales</taxon>
        <taxon>Glycomycetaceae</taxon>
        <taxon>Glycomyces</taxon>
    </lineage>
</organism>
<keyword evidence="1" id="KW-0812">Transmembrane</keyword>
<dbReference type="GO" id="GO:0006813">
    <property type="term" value="P:potassium ion transport"/>
    <property type="evidence" value="ECO:0007669"/>
    <property type="project" value="InterPro"/>
</dbReference>
<keyword evidence="1" id="KW-1133">Transmembrane helix</keyword>
<comment type="caution">
    <text evidence="3">The sequence shown here is derived from an EMBL/GenBank/DDBJ whole genome shotgun (WGS) entry which is preliminary data.</text>
</comment>
<evidence type="ECO:0000313" key="4">
    <source>
        <dbReference type="Proteomes" id="UP001144313"/>
    </source>
</evidence>
<sequence>MQPRHARYDDGPTDRRVIVVGDNGLTLRFIKHLIERYSFRVIAVFPDGPGGQRDEIRREAETNRNLVVFSKPQVTAETVREAGLTEAYAVALMDQNDVGNLHLALKIREMSNYLGDETLPRLVIRMYNSGLRANIQKLLGDNEDGVYVKSDADMVADTYALAALQQLPPGEINVWGRRLYLSRRREERAEAQWVVAGGNQAGIELIPEDENEALRYLWLSPDRKPGQLRPKLQNATLAVKEALSTVRGLLTKSLVVLALVLFAVFTFGFLVLHFRPSGANTADGTGEVFYLLALMAGGGIDPDMTASRLLKVTQAVVVLTGSLLIPFATGAIVQAVVDRRYALTEGRRTRQVREHVIVVGLGNMGTRVVERLRESKIPVIAIEKRRDAMGVRAARAKGAQVLLGDGSSQEILEEANVRHCRSLVAMAKQDESNLEAALSGLECNPDLRTVMRIYNPEFAALIRQNLNRATPMQEAPPHASYSAPEVASASFAQALTDDKVLVTIPVRGHIAYIEAFEVGEGSTMDDAAAHRATKVGSHRLLAVKRAGGTISWNPDAAFRVGAGDTLLVVATRKGLNDILERCRPGGADW</sequence>
<gene>
    <name evidence="3" type="ORF">GALLR39Z86_14880</name>
</gene>
<dbReference type="SUPFAM" id="SSF116726">
    <property type="entry name" value="TrkA C-terminal domain-like"/>
    <property type="match status" value="1"/>
</dbReference>
<dbReference type="SUPFAM" id="SSF51735">
    <property type="entry name" value="NAD(P)-binding Rossmann-fold domains"/>
    <property type="match status" value="1"/>
</dbReference>
<dbReference type="InterPro" id="IPR036291">
    <property type="entry name" value="NAD(P)-bd_dom_sf"/>
</dbReference>
<keyword evidence="1" id="KW-0472">Membrane</keyword>
<evidence type="ECO:0000313" key="3">
    <source>
        <dbReference type="EMBL" id="GLI41638.1"/>
    </source>
</evidence>